<comment type="caution">
    <text evidence="1">The sequence shown here is derived from an EMBL/GenBank/DDBJ whole genome shotgun (WGS) entry which is preliminary data.</text>
</comment>
<evidence type="ECO:0008006" key="3">
    <source>
        <dbReference type="Google" id="ProtNLM"/>
    </source>
</evidence>
<dbReference type="SUPFAM" id="SSF48452">
    <property type="entry name" value="TPR-like"/>
    <property type="match status" value="1"/>
</dbReference>
<dbReference type="Proteomes" id="UP001438953">
    <property type="component" value="Unassembled WGS sequence"/>
</dbReference>
<proteinExistence type="predicted"/>
<sequence>MLRAWRMQPVDLAQPVAAVLSLPPSLGQNQTEGRAMSVMDVKDRQRQAQSLLAAADDALGRQAYAQALGLYRQVFGLGFESYPIHVNAAQCLKRMGDLDLAFQHFDRGFRIRRRPDLWAGGVPETAPMTQEGFGPVAGAALAGQLEYLSDLGRIDWFTSGIAEDLRGCRLTAQTAKLMAGASYLPPVTLPEEVLNPAPRIRRVALSGGAGDCFYILDDVLSDAGRQAVLEYLLQATIWFDARESRGYLGAHLHDGFANALVLRLAREMQATITRLAAPVSVAQLWAFRYLRKSQGIDIHADQGDWNLNIWPVDHAHLQAEEGAGGMSLYDLKIGADIPFAEYNARPELNRQRIAQAGAQAHPVPYRGNRAVLFPSKYLHQTNAARFADTHEGRRINITMMADLARTSA</sequence>
<dbReference type="InterPro" id="IPR011990">
    <property type="entry name" value="TPR-like_helical_dom_sf"/>
</dbReference>
<gene>
    <name evidence="1" type="ORF">VSX56_05140</name>
</gene>
<dbReference type="RefSeq" id="WP_350935336.1">
    <property type="nucleotide sequence ID" value="NZ_JAYWLC010000003.1"/>
</dbReference>
<dbReference type="Gene3D" id="1.25.40.10">
    <property type="entry name" value="Tetratricopeptide repeat domain"/>
    <property type="match status" value="1"/>
</dbReference>
<keyword evidence="2" id="KW-1185">Reference proteome</keyword>
<accession>A0ABV1SEU8</accession>
<evidence type="ECO:0000313" key="1">
    <source>
        <dbReference type="EMBL" id="MER5171156.1"/>
    </source>
</evidence>
<reference evidence="1 2" key="1">
    <citation type="submission" date="2024-01" db="EMBL/GenBank/DDBJ databases">
        <authorList>
            <person name="Deng Y."/>
            <person name="Su J."/>
        </authorList>
    </citation>
    <scope>NUCLEOTIDE SEQUENCE [LARGE SCALE GENOMIC DNA]</scope>
    <source>
        <strain evidence="1 2">CPCC 100088</strain>
    </source>
</reference>
<dbReference type="EMBL" id="JAYWLC010000003">
    <property type="protein sequence ID" value="MER5171156.1"/>
    <property type="molecule type" value="Genomic_DNA"/>
</dbReference>
<evidence type="ECO:0000313" key="2">
    <source>
        <dbReference type="Proteomes" id="UP001438953"/>
    </source>
</evidence>
<protein>
    <recommendedName>
        <fullName evidence="3">Tetratricopeptide repeat protein</fullName>
    </recommendedName>
</protein>
<reference evidence="1 2" key="2">
    <citation type="submission" date="2024-06" db="EMBL/GenBank/DDBJ databases">
        <title>Thioclava kandeliae sp. nov. from a rhizosphere soil sample of Kandelia candel in a mangrove.</title>
        <authorList>
            <person name="Mu T."/>
        </authorList>
    </citation>
    <scope>NUCLEOTIDE SEQUENCE [LARGE SCALE GENOMIC DNA]</scope>
    <source>
        <strain evidence="1 2">CPCC 100088</strain>
    </source>
</reference>
<organism evidence="1 2">
    <name type="scientific">Thioclava kandeliae</name>
    <dbReference type="NCBI Taxonomy" id="3070818"/>
    <lineage>
        <taxon>Bacteria</taxon>
        <taxon>Pseudomonadati</taxon>
        <taxon>Pseudomonadota</taxon>
        <taxon>Alphaproteobacteria</taxon>
        <taxon>Rhodobacterales</taxon>
        <taxon>Paracoccaceae</taxon>
        <taxon>Thioclava</taxon>
    </lineage>
</organism>
<name>A0ABV1SEU8_9RHOB</name>